<keyword evidence="2" id="KW-1185">Reference proteome</keyword>
<name>A0A4V3JDZ9_9LEPT</name>
<accession>A0A4V3JDZ9</accession>
<dbReference type="Proteomes" id="UP000298458">
    <property type="component" value="Unassembled WGS sequence"/>
</dbReference>
<reference evidence="1" key="1">
    <citation type="journal article" date="2019" name="PLoS Negl. Trop. Dis.">
        <title>Revisiting the worldwide diversity of Leptospira species in the environment.</title>
        <authorList>
            <person name="Vincent A.T."/>
            <person name="Schiettekatte O."/>
            <person name="Bourhy P."/>
            <person name="Veyrier F.J."/>
            <person name="Picardeau M."/>
        </authorList>
    </citation>
    <scope>NUCLEOTIDE SEQUENCE [LARGE SCALE GENOMIC DNA]</scope>
    <source>
        <strain evidence="1">SSW15</strain>
    </source>
</reference>
<gene>
    <name evidence="1" type="ORF">EHO60_03300</name>
</gene>
<dbReference type="EMBL" id="RQET01000003">
    <property type="protein sequence ID" value="TGK12912.1"/>
    <property type="molecule type" value="Genomic_DNA"/>
</dbReference>
<protein>
    <submittedName>
        <fullName evidence="1">Uncharacterized protein</fullName>
    </submittedName>
</protein>
<sequence>MIQKISLLSILTVLMLSDCKPSGKNNDENTALALLMAGSSQAQVTSGQLIASMTAGTGSVSSAIQGGQVAFLKTKSEKKQLIANVMKIVEKERKQKLLGSFIETALQHTGGSCTTTSCNTILNGTASCGGILNQGSGTLTANNLQVTLSQSGTTSSLPLTVNFTANGGLTLNNCTTMTRDWINYPKYVTTTASGDLTLNDSEQYVYSTISLANFPQTTIGSLAVSSTVSSTNLSLNGGAPTVSKIAYNANVNFNTQVTAGTSTVTYNSTTNKYSGTFTMSVTDVLTGSISATGSVNGSPVNVSKTFSNTTTSYVVFCDLSTFTCSVK</sequence>
<evidence type="ECO:0000313" key="1">
    <source>
        <dbReference type="EMBL" id="TGK12912.1"/>
    </source>
</evidence>
<evidence type="ECO:0000313" key="2">
    <source>
        <dbReference type="Proteomes" id="UP000298458"/>
    </source>
</evidence>
<comment type="caution">
    <text evidence="1">The sequence shown here is derived from an EMBL/GenBank/DDBJ whole genome shotgun (WGS) entry which is preliminary data.</text>
</comment>
<proteinExistence type="predicted"/>
<dbReference type="AlphaFoldDB" id="A0A4V3JDZ9"/>
<dbReference type="RefSeq" id="WP_135766757.1">
    <property type="nucleotide sequence ID" value="NZ_RQET01000003.1"/>
</dbReference>
<organism evidence="1 2">
    <name type="scientific">Leptospira fletcheri</name>
    <dbReference type="NCBI Taxonomy" id="2484981"/>
    <lineage>
        <taxon>Bacteria</taxon>
        <taxon>Pseudomonadati</taxon>
        <taxon>Spirochaetota</taxon>
        <taxon>Spirochaetia</taxon>
        <taxon>Leptospirales</taxon>
        <taxon>Leptospiraceae</taxon>
        <taxon>Leptospira</taxon>
    </lineage>
</organism>